<dbReference type="Gene3D" id="3.30.420.10">
    <property type="entry name" value="Ribonuclease H-like superfamily/Ribonuclease H"/>
    <property type="match status" value="1"/>
</dbReference>
<proteinExistence type="predicted"/>
<accession>A0A4V6NYT0</accession>
<evidence type="ECO:0000313" key="3">
    <source>
        <dbReference type="Proteomes" id="UP000295726"/>
    </source>
</evidence>
<gene>
    <name evidence="2" type="ORF">EDD59_14216</name>
</gene>
<dbReference type="InterPro" id="IPR036397">
    <property type="entry name" value="RNaseH_sf"/>
</dbReference>
<dbReference type="PROSITE" id="PS50994">
    <property type="entry name" value="INTEGRASE"/>
    <property type="match status" value="1"/>
</dbReference>
<sequence>MNMQLEQETTKQWQEDQALERYRIIAPLLDDSLDLAKKQQLRKELASQNNLSIRSLYRYEQSFRDKGGFSGLKPMNRAMRRSQNLPDNFEELLAEAIQLKREVPSRSVAQIILILEMEERVQPGVLKRSTLQRYLYNAGFGKKQMKKYADARGSSTKRFCKAHRMQLAQADIKYCVKLPIGPNGKMVQTYLAAIIDDHSKVILGSGIYDNQEKTIVEDAYHRAILERGVFSATYCDNGKQFVSTQLIRALSTLGIRHL</sequence>
<protein>
    <submittedName>
        <fullName evidence="2">Integrase-like protein</fullName>
    </submittedName>
</protein>
<name>A0A4V6NYT0_9FIRM</name>
<keyword evidence="3" id="KW-1185">Reference proteome</keyword>
<comment type="caution">
    <text evidence="2">The sequence shown here is derived from an EMBL/GenBank/DDBJ whole genome shotgun (WGS) entry which is preliminary data.</text>
</comment>
<dbReference type="GO" id="GO:0003676">
    <property type="term" value="F:nucleic acid binding"/>
    <property type="evidence" value="ECO:0007669"/>
    <property type="project" value="InterPro"/>
</dbReference>
<feature type="domain" description="Integrase catalytic" evidence="1">
    <location>
        <begin position="152"/>
        <end position="258"/>
    </location>
</feature>
<dbReference type="InterPro" id="IPR012337">
    <property type="entry name" value="RNaseH-like_sf"/>
</dbReference>
<dbReference type="EMBL" id="SLZZ01000042">
    <property type="protein sequence ID" value="TCS74147.1"/>
    <property type="molecule type" value="Genomic_DNA"/>
</dbReference>
<dbReference type="GO" id="GO:0015074">
    <property type="term" value="P:DNA integration"/>
    <property type="evidence" value="ECO:0007669"/>
    <property type="project" value="InterPro"/>
</dbReference>
<organism evidence="2 3">
    <name type="scientific">Muricomes intestini</name>
    <dbReference type="NCBI Taxonomy" id="1796634"/>
    <lineage>
        <taxon>Bacteria</taxon>
        <taxon>Bacillati</taxon>
        <taxon>Bacillota</taxon>
        <taxon>Clostridia</taxon>
        <taxon>Lachnospirales</taxon>
        <taxon>Lachnospiraceae</taxon>
        <taxon>Muricomes</taxon>
    </lineage>
</organism>
<reference evidence="2 3" key="1">
    <citation type="submission" date="2019-03" db="EMBL/GenBank/DDBJ databases">
        <title>Genomic Encyclopedia of Type Strains, Phase IV (KMG-IV): sequencing the most valuable type-strain genomes for metagenomic binning, comparative biology and taxonomic classification.</title>
        <authorList>
            <person name="Goeker M."/>
        </authorList>
    </citation>
    <scope>NUCLEOTIDE SEQUENCE [LARGE SCALE GENOMIC DNA]</scope>
    <source>
        <strain evidence="2 3">DSM 29489</strain>
    </source>
</reference>
<dbReference type="InterPro" id="IPR001584">
    <property type="entry name" value="Integrase_cat-core"/>
</dbReference>
<dbReference type="RefSeq" id="WP_165920987.1">
    <property type="nucleotide sequence ID" value="NZ_SLZZ01000042.1"/>
</dbReference>
<dbReference type="SUPFAM" id="SSF53098">
    <property type="entry name" value="Ribonuclease H-like"/>
    <property type="match status" value="1"/>
</dbReference>
<dbReference type="Proteomes" id="UP000295726">
    <property type="component" value="Unassembled WGS sequence"/>
</dbReference>
<dbReference type="AlphaFoldDB" id="A0A4V6NYT0"/>
<evidence type="ECO:0000313" key="2">
    <source>
        <dbReference type="EMBL" id="TCS74147.1"/>
    </source>
</evidence>
<dbReference type="Pfam" id="PF00665">
    <property type="entry name" value="rve"/>
    <property type="match status" value="1"/>
</dbReference>
<evidence type="ECO:0000259" key="1">
    <source>
        <dbReference type="PROSITE" id="PS50994"/>
    </source>
</evidence>